<reference evidence="1" key="1">
    <citation type="submission" date="2022-06" db="EMBL/GenBank/DDBJ databases">
        <title>Genome sequence of Phormidium yuhuli AB48 isolated from an industrial photobioreactor environment.</title>
        <authorList>
            <person name="Qiu Y."/>
            <person name="Noonan A.J.C."/>
            <person name="Dofher K."/>
            <person name="Koch M."/>
            <person name="Kieft B."/>
            <person name="Lin X."/>
            <person name="Ziels R.M."/>
            <person name="Hallam S.J."/>
        </authorList>
    </citation>
    <scope>NUCLEOTIDE SEQUENCE</scope>
    <source>
        <strain evidence="1">AB48</strain>
    </source>
</reference>
<accession>A0ABY5AU10</accession>
<dbReference type="EMBL" id="CP098611">
    <property type="protein sequence ID" value="USR92365.1"/>
    <property type="molecule type" value="Genomic_DNA"/>
</dbReference>
<keyword evidence="2" id="KW-1185">Reference proteome</keyword>
<organism evidence="1 2">
    <name type="scientific">Phormidium yuhuli AB48</name>
    <dbReference type="NCBI Taxonomy" id="2940671"/>
    <lineage>
        <taxon>Bacteria</taxon>
        <taxon>Bacillati</taxon>
        <taxon>Cyanobacteriota</taxon>
        <taxon>Cyanophyceae</taxon>
        <taxon>Oscillatoriophycideae</taxon>
        <taxon>Oscillatoriales</taxon>
        <taxon>Oscillatoriaceae</taxon>
        <taxon>Phormidium</taxon>
        <taxon>Phormidium yuhuli</taxon>
    </lineage>
</organism>
<evidence type="ECO:0000313" key="1">
    <source>
        <dbReference type="EMBL" id="USR92365.1"/>
    </source>
</evidence>
<evidence type="ECO:0000313" key="2">
    <source>
        <dbReference type="Proteomes" id="UP001056708"/>
    </source>
</evidence>
<dbReference type="Proteomes" id="UP001056708">
    <property type="component" value="Chromosome"/>
</dbReference>
<name>A0ABY5AU10_9CYAN</name>
<proteinExistence type="predicted"/>
<sequence length="192" mass="20932">MIQTPEGYSVRVQTHLDAEAEPSRLVSLEQDLPENGSIRLDEGGTLALIKRDPLTGMQFEEFFDADFYLASNPDVASGIANGGMADPLTHFQRHGQFEGRNPNAFFDTAFYLASNPDVAAGVAEGWVESAARHFINYGQFDWRSPNPAYSDLAYLVRNPEALDALASGDFTTPVAHFLQVGQAQGFSAVPFA</sequence>
<dbReference type="RefSeq" id="WP_252664522.1">
    <property type="nucleotide sequence ID" value="NZ_CP098611.1"/>
</dbReference>
<gene>
    <name evidence="1" type="ORF">NEA10_06480</name>
</gene>
<protein>
    <submittedName>
        <fullName evidence="1">Uncharacterized protein</fullName>
    </submittedName>
</protein>